<evidence type="ECO:0000313" key="4">
    <source>
        <dbReference type="Proteomes" id="UP001201812"/>
    </source>
</evidence>
<dbReference type="InterPro" id="IPR036305">
    <property type="entry name" value="RGS_sf"/>
</dbReference>
<dbReference type="GO" id="GO:0008104">
    <property type="term" value="P:intracellular protein localization"/>
    <property type="evidence" value="ECO:0007669"/>
    <property type="project" value="TreeGrafter"/>
</dbReference>
<dbReference type="PANTHER" id="PTHR13155:SF1">
    <property type="entry name" value="A-KINASE ANCHOR PROTEIN 10, MITOCHONDRIAL"/>
    <property type="match status" value="1"/>
</dbReference>
<feature type="region of interest" description="Disordered" evidence="1">
    <location>
        <begin position="13"/>
        <end position="49"/>
    </location>
</feature>
<dbReference type="CDD" id="cd07440">
    <property type="entry name" value="RGS"/>
    <property type="match status" value="1"/>
</dbReference>
<name>A0AAD4R5A5_9BILA</name>
<dbReference type="InterPro" id="IPR052246">
    <property type="entry name" value="Cell_Polariz_PKAAnc"/>
</dbReference>
<dbReference type="InterPro" id="IPR016137">
    <property type="entry name" value="RGS"/>
</dbReference>
<dbReference type="AlphaFoldDB" id="A0AAD4R5A5"/>
<comment type="caution">
    <text evidence="3">The sequence shown here is derived from an EMBL/GenBank/DDBJ whole genome shotgun (WGS) entry which is preliminary data.</text>
</comment>
<dbReference type="EMBL" id="JAKKPZ010000009">
    <property type="protein sequence ID" value="KAI1717133.1"/>
    <property type="molecule type" value="Genomic_DNA"/>
</dbReference>
<organism evidence="3 4">
    <name type="scientific">Ditylenchus destructor</name>
    <dbReference type="NCBI Taxonomy" id="166010"/>
    <lineage>
        <taxon>Eukaryota</taxon>
        <taxon>Metazoa</taxon>
        <taxon>Ecdysozoa</taxon>
        <taxon>Nematoda</taxon>
        <taxon>Chromadorea</taxon>
        <taxon>Rhabditida</taxon>
        <taxon>Tylenchina</taxon>
        <taxon>Tylenchomorpha</taxon>
        <taxon>Sphaerularioidea</taxon>
        <taxon>Anguinidae</taxon>
        <taxon>Anguininae</taxon>
        <taxon>Ditylenchus</taxon>
    </lineage>
</organism>
<feature type="domain" description="RGS" evidence="2">
    <location>
        <begin position="201"/>
        <end position="332"/>
    </location>
</feature>
<dbReference type="GO" id="GO:0005886">
    <property type="term" value="C:plasma membrane"/>
    <property type="evidence" value="ECO:0007669"/>
    <property type="project" value="TreeGrafter"/>
</dbReference>
<dbReference type="PROSITE" id="PS50132">
    <property type="entry name" value="RGS"/>
    <property type="match status" value="2"/>
</dbReference>
<gene>
    <name evidence="3" type="ORF">DdX_06863</name>
</gene>
<dbReference type="InterPro" id="IPR044926">
    <property type="entry name" value="RGS_subdomain_2"/>
</dbReference>
<protein>
    <submittedName>
        <fullName evidence="3">Regulator of G protein signaling domain-containing protein</fullName>
    </submittedName>
</protein>
<evidence type="ECO:0000313" key="3">
    <source>
        <dbReference type="EMBL" id="KAI1717133.1"/>
    </source>
</evidence>
<accession>A0AAD4R5A5</accession>
<feature type="region of interest" description="Disordered" evidence="1">
    <location>
        <begin position="373"/>
        <end position="394"/>
    </location>
</feature>
<feature type="domain" description="RGS" evidence="2">
    <location>
        <begin position="69"/>
        <end position="191"/>
    </location>
</feature>
<sequence>MSESTSDKLFAKLRISKQSPFGKKNDPNCPSTSEEFQAAKEKGNATNGVVSGHQASDVITPDVPCISQTFEEAVRDPVALASLINFLESIDQLSLLKFWMHVEALRSNLPQSAPSSIIADAVNIVSTYLTNSVIPISSNLSDSIKDDVQKAHNSGVLDPRSFIEAQNYIGNLLINRYFKEFLRSNFYARYNVEILQSGRFSLEDILRSHRLLCGFIEFLETQEQRKLLEFLIAVDSFVSQLDESSSHNARNGEDVNFQDDAMVIYDRYFSMQATEPLGFGDEIRIEIEGNICTMDGIPKKDAFEKPRQIVAETLQKKLIPIFLDSAHYEKILRELEQALDTYHYRSHTSGEPRVPNGYFVRDRSSCVSQRRQTLSTNGVDSDDESQCSATIQTPKQSSLRKSRLNSLAKVDQLGRYKPLFDTTLCNNSEETALSARGRLKSALDKYLNQSAAKEKLVAEEIAELIISDVRQAVEKGNQERRQYRTKCSAFQK</sequence>
<proteinExistence type="predicted"/>
<dbReference type="GO" id="GO:0005739">
    <property type="term" value="C:mitochondrion"/>
    <property type="evidence" value="ECO:0007669"/>
    <property type="project" value="TreeGrafter"/>
</dbReference>
<dbReference type="Pfam" id="PF00615">
    <property type="entry name" value="RGS"/>
    <property type="match status" value="2"/>
</dbReference>
<evidence type="ECO:0000259" key="2">
    <source>
        <dbReference type="PROSITE" id="PS50132"/>
    </source>
</evidence>
<reference evidence="3" key="1">
    <citation type="submission" date="2022-01" db="EMBL/GenBank/DDBJ databases">
        <title>Genome Sequence Resource for Two Populations of Ditylenchus destructor, the Migratory Endoparasitic Phytonematode.</title>
        <authorList>
            <person name="Zhang H."/>
            <person name="Lin R."/>
            <person name="Xie B."/>
        </authorList>
    </citation>
    <scope>NUCLEOTIDE SEQUENCE</scope>
    <source>
        <strain evidence="3">BazhouSP</strain>
    </source>
</reference>
<dbReference type="SMART" id="SM00315">
    <property type="entry name" value="RGS"/>
    <property type="match status" value="2"/>
</dbReference>
<dbReference type="SUPFAM" id="SSF48097">
    <property type="entry name" value="Regulator of G-protein signaling, RGS"/>
    <property type="match status" value="2"/>
</dbReference>
<dbReference type="Gene3D" id="1.10.167.10">
    <property type="entry name" value="Regulator of G-protein Signalling 4, domain 2"/>
    <property type="match status" value="2"/>
</dbReference>
<dbReference type="Proteomes" id="UP001201812">
    <property type="component" value="Unassembled WGS sequence"/>
</dbReference>
<dbReference type="PANTHER" id="PTHR13155">
    <property type="entry name" value="A-KINASE ANCHOR PROTEINS"/>
    <property type="match status" value="1"/>
</dbReference>
<keyword evidence="4" id="KW-1185">Reference proteome</keyword>
<evidence type="ECO:0000256" key="1">
    <source>
        <dbReference type="SAM" id="MobiDB-lite"/>
    </source>
</evidence>